<keyword evidence="3" id="KW-1185">Reference proteome</keyword>
<gene>
    <name evidence="2" type="ORF">V1477_017112</name>
</gene>
<organism evidence="2 3">
    <name type="scientific">Vespula maculifrons</name>
    <name type="common">Eastern yellow jacket</name>
    <name type="synonym">Wasp</name>
    <dbReference type="NCBI Taxonomy" id="7453"/>
    <lineage>
        <taxon>Eukaryota</taxon>
        <taxon>Metazoa</taxon>
        <taxon>Ecdysozoa</taxon>
        <taxon>Arthropoda</taxon>
        <taxon>Hexapoda</taxon>
        <taxon>Insecta</taxon>
        <taxon>Pterygota</taxon>
        <taxon>Neoptera</taxon>
        <taxon>Endopterygota</taxon>
        <taxon>Hymenoptera</taxon>
        <taxon>Apocrita</taxon>
        <taxon>Aculeata</taxon>
        <taxon>Vespoidea</taxon>
        <taxon>Vespidae</taxon>
        <taxon>Vespinae</taxon>
        <taxon>Vespula</taxon>
    </lineage>
</organism>
<evidence type="ECO:0000256" key="1">
    <source>
        <dbReference type="SAM" id="SignalP"/>
    </source>
</evidence>
<evidence type="ECO:0000313" key="2">
    <source>
        <dbReference type="EMBL" id="KAL2727836.1"/>
    </source>
</evidence>
<proteinExistence type="predicted"/>
<feature type="signal peptide" evidence="1">
    <location>
        <begin position="1"/>
        <end position="18"/>
    </location>
</feature>
<dbReference type="AlphaFoldDB" id="A0ABD2B578"/>
<dbReference type="Proteomes" id="UP001607303">
    <property type="component" value="Unassembled WGS sequence"/>
</dbReference>
<evidence type="ECO:0000313" key="3">
    <source>
        <dbReference type="Proteomes" id="UP001607303"/>
    </source>
</evidence>
<sequence length="116" mass="13476">MYIFLYLAFRSILQLALRSTMPFSLSSSDCNVTQKRGIIEVNVKILSREIISAIDHQHKHEISQRTKINSFYPPRDLPSRDYIIDKRGDKILVNIIGRCFKSPICHRIYPISNPTL</sequence>
<protein>
    <submittedName>
        <fullName evidence="2">Uncharacterized protein</fullName>
    </submittedName>
</protein>
<reference evidence="2 3" key="1">
    <citation type="journal article" date="2024" name="Ann. Entomol. Soc. Am.">
        <title>Genomic analyses of the southern and eastern yellowjacket wasps (Hymenoptera: Vespidae) reveal evolutionary signatures of social life.</title>
        <authorList>
            <person name="Catto M.A."/>
            <person name="Caine P.B."/>
            <person name="Orr S.E."/>
            <person name="Hunt B.G."/>
            <person name="Goodisman M.A.D."/>
        </authorList>
    </citation>
    <scope>NUCLEOTIDE SEQUENCE [LARGE SCALE GENOMIC DNA]</scope>
    <source>
        <strain evidence="2">232</strain>
        <tissue evidence="2">Head and thorax</tissue>
    </source>
</reference>
<name>A0ABD2B578_VESMC</name>
<feature type="chain" id="PRO_5044861003" evidence="1">
    <location>
        <begin position="19"/>
        <end position="116"/>
    </location>
</feature>
<accession>A0ABD2B578</accession>
<dbReference type="EMBL" id="JAYRBN010000100">
    <property type="protein sequence ID" value="KAL2727836.1"/>
    <property type="molecule type" value="Genomic_DNA"/>
</dbReference>
<keyword evidence="1" id="KW-0732">Signal</keyword>
<comment type="caution">
    <text evidence="2">The sequence shown here is derived from an EMBL/GenBank/DDBJ whole genome shotgun (WGS) entry which is preliminary data.</text>
</comment>